<keyword evidence="3" id="KW-0012">Acyltransferase</keyword>
<dbReference type="PANTHER" id="PTHR31623:SF110">
    <property type="entry name" value="VINORINE SYNTHASE-LIKE"/>
    <property type="match status" value="1"/>
</dbReference>
<keyword evidence="5" id="KW-1185">Reference proteome</keyword>
<name>A0AAW0KKD9_QUESU</name>
<evidence type="ECO:0000256" key="1">
    <source>
        <dbReference type="ARBA" id="ARBA00009861"/>
    </source>
</evidence>
<dbReference type="Gene3D" id="3.30.559.10">
    <property type="entry name" value="Chloramphenicol acetyltransferase-like domain"/>
    <property type="match status" value="2"/>
</dbReference>
<accession>A0AAW0KKD9</accession>
<dbReference type="EMBL" id="PKMF04000282">
    <property type="protein sequence ID" value="KAK7839509.1"/>
    <property type="molecule type" value="Genomic_DNA"/>
</dbReference>
<dbReference type="Pfam" id="PF02458">
    <property type="entry name" value="Transferase"/>
    <property type="match status" value="2"/>
</dbReference>
<dbReference type="GO" id="GO:0016746">
    <property type="term" value="F:acyltransferase activity"/>
    <property type="evidence" value="ECO:0007669"/>
    <property type="project" value="UniProtKB-KW"/>
</dbReference>
<evidence type="ECO:0000313" key="4">
    <source>
        <dbReference type="EMBL" id="KAK7839509.1"/>
    </source>
</evidence>
<protein>
    <submittedName>
        <fullName evidence="4">Salutaridinol 7-o-acetyltransferase</fullName>
    </submittedName>
</protein>
<dbReference type="Proteomes" id="UP000237347">
    <property type="component" value="Unassembled WGS sequence"/>
</dbReference>
<dbReference type="AlphaFoldDB" id="A0AAW0KKD9"/>
<reference evidence="4 5" key="1">
    <citation type="journal article" date="2018" name="Sci. Data">
        <title>The draft genome sequence of cork oak.</title>
        <authorList>
            <person name="Ramos A.M."/>
            <person name="Usie A."/>
            <person name="Barbosa P."/>
            <person name="Barros P.M."/>
            <person name="Capote T."/>
            <person name="Chaves I."/>
            <person name="Simoes F."/>
            <person name="Abreu I."/>
            <person name="Carrasquinho I."/>
            <person name="Faro C."/>
            <person name="Guimaraes J.B."/>
            <person name="Mendonca D."/>
            <person name="Nobrega F."/>
            <person name="Rodrigues L."/>
            <person name="Saibo N.J.M."/>
            <person name="Varela M.C."/>
            <person name="Egas C."/>
            <person name="Matos J."/>
            <person name="Miguel C.M."/>
            <person name="Oliveira M.M."/>
            <person name="Ricardo C.P."/>
            <person name="Goncalves S."/>
        </authorList>
    </citation>
    <scope>NUCLEOTIDE SEQUENCE [LARGE SCALE GENOMIC DNA]</scope>
    <source>
        <strain evidence="5">cv. HL8</strain>
    </source>
</reference>
<comment type="similarity">
    <text evidence="1">Belongs to the plant acyltransferase family.</text>
</comment>
<organism evidence="4 5">
    <name type="scientific">Quercus suber</name>
    <name type="common">Cork oak</name>
    <dbReference type="NCBI Taxonomy" id="58331"/>
    <lineage>
        <taxon>Eukaryota</taxon>
        <taxon>Viridiplantae</taxon>
        <taxon>Streptophyta</taxon>
        <taxon>Embryophyta</taxon>
        <taxon>Tracheophyta</taxon>
        <taxon>Spermatophyta</taxon>
        <taxon>Magnoliopsida</taxon>
        <taxon>eudicotyledons</taxon>
        <taxon>Gunneridae</taxon>
        <taxon>Pentapetalae</taxon>
        <taxon>rosids</taxon>
        <taxon>fabids</taxon>
        <taxon>Fagales</taxon>
        <taxon>Fagaceae</taxon>
        <taxon>Quercus</taxon>
    </lineage>
</organism>
<proteinExistence type="inferred from homology"/>
<evidence type="ECO:0000256" key="3">
    <source>
        <dbReference type="ARBA" id="ARBA00023315"/>
    </source>
</evidence>
<gene>
    <name evidence="4" type="primary">SALAT_4</name>
    <name evidence="4" type="ORF">CFP56_017977</name>
</gene>
<dbReference type="PANTHER" id="PTHR31623">
    <property type="entry name" value="F21J9.9"/>
    <property type="match status" value="1"/>
</dbReference>
<evidence type="ECO:0000256" key="2">
    <source>
        <dbReference type="ARBA" id="ARBA00022679"/>
    </source>
</evidence>
<dbReference type="InterPro" id="IPR023213">
    <property type="entry name" value="CAT-like_dom_sf"/>
</dbReference>
<evidence type="ECO:0000313" key="5">
    <source>
        <dbReference type="Proteomes" id="UP000237347"/>
    </source>
</evidence>
<sequence length="199" mass="21678">MAKTLATFPLETLTQYYPLAGKIKDDLCINCNDEGAYFVGAQVNFLHCELILKESAGTYVTNIQVNVFKCGGIAIGVCISHKILDGVALSGFLKAWATIARGSYKVKKRNSVMYESFKEIGGGLGSKEEANYFGFGILDSMKLILGEESLYGSGSSGSLFMNLVILADTRLGDGIEPWVTLDEQEMARLECKLELLTFA</sequence>
<comment type="caution">
    <text evidence="4">The sequence shown here is derived from an EMBL/GenBank/DDBJ whole genome shotgun (WGS) entry which is preliminary data.</text>
</comment>
<keyword evidence="2" id="KW-0808">Transferase</keyword>